<evidence type="ECO:0000256" key="11">
    <source>
        <dbReference type="ARBA" id="ARBA00023136"/>
    </source>
</evidence>
<dbReference type="Gene3D" id="4.10.400.10">
    <property type="entry name" value="Low-density Lipoprotein Receptor"/>
    <property type="match status" value="3"/>
</dbReference>
<evidence type="ECO:0000256" key="8">
    <source>
        <dbReference type="ARBA" id="ARBA00022825"/>
    </source>
</evidence>
<dbReference type="SUPFAM" id="SSF52821">
    <property type="entry name" value="Rhodanese/Cell cycle control phosphatase"/>
    <property type="match status" value="1"/>
</dbReference>
<feature type="disulfide bond" evidence="16">
    <location>
        <begin position="613"/>
        <end position="625"/>
    </location>
</feature>
<evidence type="ECO:0000259" key="25">
    <source>
        <dbReference type="PROSITE" id="PS50240"/>
    </source>
</evidence>
<dbReference type="GO" id="GO:0060586">
    <property type="term" value="P:multicellular organismal-level iron ion homeostasis"/>
    <property type="evidence" value="ECO:0007669"/>
    <property type="project" value="UniProtKB-ARBA"/>
</dbReference>
<dbReference type="PROSITE" id="PS00135">
    <property type="entry name" value="TRYPSIN_SER"/>
    <property type="match status" value="1"/>
</dbReference>
<dbReference type="STRING" id="30522.A0A4W2DK61"/>
<evidence type="ECO:0000256" key="10">
    <source>
        <dbReference type="ARBA" id="ARBA00022989"/>
    </source>
</evidence>
<evidence type="ECO:0000256" key="4">
    <source>
        <dbReference type="ARBA" id="ARBA00022679"/>
    </source>
</evidence>
<feature type="transmembrane region" description="Helical" evidence="20">
    <location>
        <begin position="138"/>
        <end position="158"/>
    </location>
</feature>
<feature type="disulfide bond" evidence="16">
    <location>
        <begin position="556"/>
        <end position="571"/>
    </location>
</feature>
<dbReference type="PROSITE" id="PS50240">
    <property type="entry name" value="TRYPSIN_DOM"/>
    <property type="match status" value="1"/>
</dbReference>
<dbReference type="SUPFAM" id="SSF57424">
    <property type="entry name" value="LDL receptor-like module"/>
    <property type="match status" value="3"/>
</dbReference>
<dbReference type="PROSITE" id="PS50024">
    <property type="entry name" value="SEA"/>
    <property type="match status" value="1"/>
</dbReference>
<feature type="domain" description="CUB" evidence="22">
    <location>
        <begin position="417"/>
        <end position="534"/>
    </location>
</feature>
<dbReference type="FunFam" id="2.60.120.290:FF:000027">
    <property type="entry name" value="Transmembrane serine protease 6"/>
    <property type="match status" value="1"/>
</dbReference>
<dbReference type="SUPFAM" id="SSF50494">
    <property type="entry name" value="Trypsin-like serine proteases"/>
    <property type="match status" value="1"/>
</dbReference>
<evidence type="ECO:0000256" key="12">
    <source>
        <dbReference type="ARBA" id="ARBA00023145"/>
    </source>
</evidence>
<dbReference type="PROSITE" id="PS01180">
    <property type="entry name" value="CUB"/>
    <property type="match status" value="1"/>
</dbReference>
<dbReference type="CDD" id="cd00190">
    <property type="entry name" value="Tryp_SPc"/>
    <property type="match status" value="1"/>
</dbReference>
<dbReference type="SMART" id="SM00020">
    <property type="entry name" value="Tryp_SPc"/>
    <property type="match status" value="1"/>
</dbReference>
<feature type="domain" description="Rhodanese" evidence="24">
    <location>
        <begin position="896"/>
        <end position="1011"/>
    </location>
</feature>
<keyword evidence="10 20" id="KW-1133">Transmembrane helix</keyword>
<dbReference type="FunFam" id="4.10.400.10:FF:000097">
    <property type="entry name" value="Transmembrane serine protease 6"/>
    <property type="match status" value="1"/>
</dbReference>
<dbReference type="FunFam" id="2.40.10.10:FF:000003">
    <property type="entry name" value="Transmembrane serine protease 3"/>
    <property type="match status" value="1"/>
</dbReference>
<dbReference type="Pfam" id="PF00581">
    <property type="entry name" value="Rhodanese"/>
    <property type="match status" value="1"/>
</dbReference>
<keyword evidence="9" id="KW-0735">Signal-anchor</keyword>
<name>A0A4W2DK61_BOBOX</name>
<evidence type="ECO:0000256" key="2">
    <source>
        <dbReference type="ARBA" id="ARBA00022475"/>
    </source>
</evidence>
<keyword evidence="11 20" id="KW-0472">Membrane</keyword>
<evidence type="ECO:0000256" key="7">
    <source>
        <dbReference type="ARBA" id="ARBA00022801"/>
    </source>
</evidence>
<dbReference type="PANTHER" id="PTHR24252">
    <property type="entry name" value="ACROSIN-RELATED"/>
    <property type="match status" value="1"/>
</dbReference>
<dbReference type="Gene3D" id="3.30.70.960">
    <property type="entry name" value="SEA domain"/>
    <property type="match status" value="1"/>
</dbReference>
<dbReference type="EC" id="3.4.21.-" evidence="18"/>
<evidence type="ECO:0000256" key="21">
    <source>
        <dbReference type="SAM" id="SignalP"/>
    </source>
</evidence>
<feature type="domain" description="Peptidase S1" evidence="25">
    <location>
        <begin position="659"/>
        <end position="893"/>
    </location>
</feature>
<dbReference type="PROSITE" id="PS00134">
    <property type="entry name" value="TRYPSIN_HIS"/>
    <property type="match status" value="1"/>
</dbReference>
<comment type="subunit">
    <text evidence="15">Interacts with HJV.</text>
</comment>
<dbReference type="InterPro" id="IPR033116">
    <property type="entry name" value="TRYPSIN_SER"/>
</dbReference>
<evidence type="ECO:0000259" key="24">
    <source>
        <dbReference type="PROSITE" id="PS50206"/>
    </source>
</evidence>
<dbReference type="CDD" id="cd00041">
    <property type="entry name" value="CUB"/>
    <property type="match status" value="1"/>
</dbReference>
<evidence type="ECO:0000256" key="9">
    <source>
        <dbReference type="ARBA" id="ARBA00022968"/>
    </source>
</evidence>
<keyword evidence="14" id="KW-0325">Glycoprotein</keyword>
<evidence type="ECO:0000256" key="14">
    <source>
        <dbReference type="ARBA" id="ARBA00023180"/>
    </source>
</evidence>
<dbReference type="InterPro" id="IPR036873">
    <property type="entry name" value="Rhodanese-like_dom_sf"/>
</dbReference>
<evidence type="ECO:0000256" key="16">
    <source>
        <dbReference type="PROSITE-ProRule" id="PRU00124"/>
    </source>
</evidence>
<keyword evidence="5 20" id="KW-0812">Transmembrane</keyword>
<evidence type="ECO:0000259" key="22">
    <source>
        <dbReference type="PROSITE" id="PS01180"/>
    </source>
</evidence>
<keyword evidence="8 18" id="KW-0720">Serine protease</keyword>
<dbReference type="CDD" id="cd00112">
    <property type="entry name" value="LDLa"/>
    <property type="match status" value="3"/>
</dbReference>
<reference evidence="26" key="2">
    <citation type="submission" date="2025-08" db="UniProtKB">
        <authorList>
            <consortium name="Ensembl"/>
        </authorList>
    </citation>
    <scope>IDENTIFICATION</scope>
</reference>
<evidence type="ECO:0000256" key="3">
    <source>
        <dbReference type="ARBA" id="ARBA00022670"/>
    </source>
</evidence>
<dbReference type="FunFam" id="3.30.70.960:FF:000004">
    <property type="entry name" value="Transmembrane serine protease 6"/>
    <property type="match status" value="1"/>
</dbReference>
<dbReference type="InterPro" id="IPR035914">
    <property type="entry name" value="Sperma_CUB_dom_sf"/>
</dbReference>
<organism evidence="26 27">
    <name type="scientific">Bos indicus x Bos taurus</name>
    <name type="common">Hybrid cattle</name>
    <dbReference type="NCBI Taxonomy" id="30522"/>
    <lineage>
        <taxon>Eukaryota</taxon>
        <taxon>Metazoa</taxon>
        <taxon>Chordata</taxon>
        <taxon>Craniata</taxon>
        <taxon>Vertebrata</taxon>
        <taxon>Euteleostomi</taxon>
        <taxon>Mammalia</taxon>
        <taxon>Eutheria</taxon>
        <taxon>Laurasiatheria</taxon>
        <taxon>Artiodactyla</taxon>
        <taxon>Ruminantia</taxon>
        <taxon>Pecora</taxon>
        <taxon>Bovidae</taxon>
        <taxon>Bovinae</taxon>
        <taxon>Bos</taxon>
    </lineage>
</organism>
<dbReference type="Proteomes" id="UP000314981">
    <property type="component" value="Chromosome 5"/>
</dbReference>
<feature type="region of interest" description="Disordered" evidence="19">
    <location>
        <begin position="93"/>
        <end position="124"/>
    </location>
</feature>
<keyword evidence="13 16" id="KW-1015">Disulfide bond</keyword>
<keyword evidence="7 18" id="KW-0378">Hydrolase</keyword>
<evidence type="ECO:0000313" key="27">
    <source>
        <dbReference type="Proteomes" id="UP000314981"/>
    </source>
</evidence>
<dbReference type="AlphaFoldDB" id="A0A4W2DK61"/>
<evidence type="ECO:0000256" key="1">
    <source>
        <dbReference type="ARBA" id="ARBA00004401"/>
    </source>
</evidence>
<reference evidence="26 27" key="1">
    <citation type="submission" date="2018-11" db="EMBL/GenBank/DDBJ databases">
        <title>Haplotype-resolved cattle genomes.</title>
        <authorList>
            <person name="Low W.Y."/>
            <person name="Tearle R."/>
            <person name="Bickhart D.M."/>
            <person name="Rosen B.D."/>
            <person name="Koren S."/>
            <person name="Rhie A."/>
            <person name="Hiendleder S."/>
            <person name="Phillippy A.M."/>
            <person name="Smith T.P.L."/>
            <person name="Williams J.L."/>
        </authorList>
    </citation>
    <scope>NUCLEOTIDE SEQUENCE [LARGE SCALE GENOMIC DNA]</scope>
</reference>
<evidence type="ECO:0000256" key="6">
    <source>
        <dbReference type="ARBA" id="ARBA00022737"/>
    </source>
</evidence>
<gene>
    <name evidence="26" type="primary">TST</name>
</gene>
<dbReference type="InterPro" id="IPR036055">
    <property type="entry name" value="LDL_receptor-like_sf"/>
</dbReference>
<evidence type="ECO:0000256" key="20">
    <source>
        <dbReference type="SAM" id="Phobius"/>
    </source>
</evidence>
<keyword evidence="12" id="KW-0865">Zymogen</keyword>
<dbReference type="Gene3D" id="2.60.120.290">
    <property type="entry name" value="Spermadhesin, CUB domain"/>
    <property type="match status" value="1"/>
</dbReference>
<accession>A0A4W2DK61</accession>
<feature type="domain" description="SEA" evidence="23">
    <location>
        <begin position="166"/>
        <end position="291"/>
    </location>
</feature>
<dbReference type="PROSITE" id="PS50068">
    <property type="entry name" value="LDLRA_2"/>
    <property type="match status" value="3"/>
</dbReference>
<dbReference type="Gene3D" id="2.40.10.10">
    <property type="entry name" value="Trypsin-like serine proteases"/>
    <property type="match status" value="1"/>
</dbReference>
<dbReference type="Pfam" id="PF01390">
    <property type="entry name" value="SEA"/>
    <property type="match status" value="1"/>
</dbReference>
<dbReference type="InterPro" id="IPR001307">
    <property type="entry name" value="Thiosulphate_STrfase_CS"/>
</dbReference>
<dbReference type="GO" id="GO:0005886">
    <property type="term" value="C:plasma membrane"/>
    <property type="evidence" value="ECO:0007669"/>
    <property type="project" value="UniProtKB-SubCell"/>
</dbReference>
<dbReference type="GO" id="GO:0045892">
    <property type="term" value="P:negative regulation of DNA-templated transcription"/>
    <property type="evidence" value="ECO:0007669"/>
    <property type="project" value="UniProtKB-ARBA"/>
</dbReference>
<dbReference type="FunFam" id="3.40.250.10:FF:000001">
    <property type="entry name" value="Sulfurtransferase"/>
    <property type="match status" value="1"/>
</dbReference>
<dbReference type="PROSITE" id="PS50206">
    <property type="entry name" value="RHODANESE_3"/>
    <property type="match status" value="1"/>
</dbReference>
<evidence type="ECO:0000313" key="26">
    <source>
        <dbReference type="Ensembl" id="ENSBIXP00000024695.1"/>
    </source>
</evidence>
<evidence type="ECO:0000256" key="19">
    <source>
        <dbReference type="SAM" id="MobiDB-lite"/>
    </source>
</evidence>
<evidence type="ECO:0000259" key="23">
    <source>
        <dbReference type="PROSITE" id="PS50024"/>
    </source>
</evidence>
<evidence type="ECO:0000256" key="5">
    <source>
        <dbReference type="ARBA" id="ARBA00022692"/>
    </source>
</evidence>
<dbReference type="PROSITE" id="PS00683">
    <property type="entry name" value="RHODANESE_2"/>
    <property type="match status" value="1"/>
</dbReference>
<keyword evidence="3 18" id="KW-0645">Protease</keyword>
<dbReference type="GO" id="GO:0006508">
    <property type="term" value="P:proteolysis"/>
    <property type="evidence" value="ECO:0007669"/>
    <property type="project" value="UniProtKB-KW"/>
</dbReference>
<keyword evidence="4 17" id="KW-0808">Transferase</keyword>
<dbReference type="InterPro" id="IPR001763">
    <property type="entry name" value="Rhodanese-like_dom"/>
</dbReference>
<dbReference type="InterPro" id="IPR009003">
    <property type="entry name" value="Peptidase_S1_PA"/>
</dbReference>
<evidence type="ECO:0000256" key="18">
    <source>
        <dbReference type="RuleBase" id="RU363034"/>
    </source>
</evidence>
<feature type="disulfide bond" evidence="16">
    <location>
        <begin position="540"/>
        <end position="552"/>
    </location>
</feature>
<dbReference type="InterPro" id="IPR001254">
    <property type="entry name" value="Trypsin_dom"/>
</dbReference>
<dbReference type="GO" id="GO:0004792">
    <property type="term" value="F:thiosulfate-cyanide sulfurtransferase activity"/>
    <property type="evidence" value="ECO:0007669"/>
    <property type="project" value="InterPro"/>
</dbReference>
<keyword evidence="21" id="KW-0732">Signal</keyword>
<keyword evidence="27" id="KW-1185">Reference proteome</keyword>
<feature type="chain" id="PRO_5021426137" description="Sulfurtransferase" evidence="21">
    <location>
        <begin position="26"/>
        <end position="1020"/>
    </location>
</feature>
<dbReference type="Ensembl" id="ENSBIXT00000040993.1">
    <property type="protein sequence ID" value="ENSBIXP00000024695.1"/>
    <property type="gene ID" value="ENSBIXG00000005657.1"/>
</dbReference>
<feature type="disulfide bond" evidence="16">
    <location>
        <begin position="592"/>
        <end position="607"/>
    </location>
</feature>
<dbReference type="SUPFAM" id="SSF49854">
    <property type="entry name" value="Spermadhesin, CUB domain"/>
    <property type="match status" value="2"/>
</dbReference>
<feature type="signal peptide" evidence="21">
    <location>
        <begin position="1"/>
        <end position="25"/>
    </location>
</feature>
<dbReference type="GO" id="GO:0004252">
    <property type="term" value="F:serine-type endopeptidase activity"/>
    <property type="evidence" value="ECO:0007669"/>
    <property type="project" value="InterPro"/>
</dbReference>
<dbReference type="Gene3D" id="3.40.250.10">
    <property type="entry name" value="Rhodanese-like domain"/>
    <property type="match status" value="1"/>
</dbReference>
<dbReference type="SMART" id="SM00450">
    <property type="entry name" value="RHOD"/>
    <property type="match status" value="1"/>
</dbReference>
<dbReference type="InterPro" id="IPR043504">
    <property type="entry name" value="Peptidase_S1_PA_chymotrypsin"/>
</dbReference>
<dbReference type="Pfam" id="PF00089">
    <property type="entry name" value="Trypsin"/>
    <property type="match status" value="1"/>
</dbReference>
<keyword evidence="6" id="KW-0677">Repeat</keyword>
<dbReference type="InterPro" id="IPR036364">
    <property type="entry name" value="SEA_dom_sf"/>
</dbReference>
<dbReference type="InterPro" id="IPR018114">
    <property type="entry name" value="TRYPSIN_HIS"/>
</dbReference>
<feature type="disulfide bond" evidence="16">
    <location>
        <begin position="633"/>
        <end position="648"/>
    </location>
</feature>
<dbReference type="SMART" id="SM00192">
    <property type="entry name" value="LDLa"/>
    <property type="match status" value="3"/>
</dbReference>
<keyword evidence="2" id="KW-1003">Cell membrane</keyword>
<proteinExistence type="predicted"/>
<dbReference type="FunFam" id="4.10.400.10:FF:000096">
    <property type="entry name" value="Transmembrane serine protease 6"/>
    <property type="match status" value="1"/>
</dbReference>
<reference evidence="26" key="3">
    <citation type="submission" date="2025-09" db="UniProtKB">
        <authorList>
            <consortium name="Ensembl"/>
        </authorList>
    </citation>
    <scope>IDENTIFICATION</scope>
</reference>
<protein>
    <recommendedName>
        <fullName evidence="17">Sulfurtransferase</fullName>
        <ecNumber evidence="18">3.4.21.-</ecNumber>
    </recommendedName>
</protein>
<comment type="subcellular location">
    <subcellularLocation>
        <location evidence="1">Cell membrane</location>
        <topology evidence="1">Single-pass type II membrane protein</topology>
    </subcellularLocation>
</comment>
<dbReference type="InterPro" id="IPR002172">
    <property type="entry name" value="LDrepeatLR_classA_rpt"/>
</dbReference>
<evidence type="ECO:0000256" key="13">
    <source>
        <dbReference type="ARBA" id="ARBA00023157"/>
    </source>
</evidence>
<dbReference type="Pfam" id="PF00057">
    <property type="entry name" value="Ldl_recept_a"/>
    <property type="match status" value="2"/>
</dbReference>
<dbReference type="SUPFAM" id="SSF82671">
    <property type="entry name" value="SEA domain"/>
    <property type="match status" value="1"/>
</dbReference>
<sequence length="1020" mass="112163">MGGVRRGGALLASCLLGCLPSVYLGSVTVLSPTQQEAHGAWGHRPQGTRARHPGHGCGSLIPGWLGGGGETLAWTNRGSEACAGLAPTRHSQRMPMAKAPQAAGGQGDGGDGEEAEPEGMFKAPKDAKRKVRDYLRLAPLWLALVMLASVGVLLWYFLGYKAEVTVSQVYSGSLRVLNRHFSQDLARRESSAFRSETAKAQKMLKELIASTPLGTYYNSSAVYSFGEGPFTCFFWFILQIPEHRRPMLSPDVVRALLAEELLSAVNSSAPAPYRTEYEVDPEGLVILEASVKDIVALNSTLGCYRYSYVGQGQALRLKGPDTLASSCLWHLQGPQDLMLKLRLEWKLADCRDRLAMYDVAGPLERRLITSVYGCSRQEPVVEVLASGAIMAVVWKKGLHSYYDPFVLSVQPVTIQACEVNLTLEGRLEPQGVLSTPYFPSYYSPSTHCSWHLTVPSLDYGLALWFDAYALRRQKYNMPCTQGQWTIQNRRLCGLRTLQPYAERIPVVASAGITINFTSQISLTGPGVQVHYSLYNQSDPCPGEFLCSVNGLCVPTCDGVKDCPNGLDERNCVCRATFQCQEDSTCIPLSRVCDRQPDCLNGSDEEQCQEGVPCGTFTFRCEDHSCVKKPNPQCDGHPDCRDGSDEQHCDCGLQGPLGRIVGGAVSSEGEWPWQASLQVRGRHICGGALIADRWVITAAHCFQEESMASPALWTVFLGKVWQSSRWPGEVSFKVSRLLLHPYHEEDSHDYDVALLQLDHPVVRSATVQPICLPARSHFFEAGLHCWITGWGALREGGPTSNGLQKVDVQLIPQDLCSEAYRYQVTPRMLCAGYRNGKKDACQGDSGGPLVCKEPSGRWFLAGLVSWGLGCGRPNYFGVYTRITGVIGWIQQVLENLESKRFQLVDSRAQGRYLGTQPEPDAVGLDSGHIRGSVNMPFMNFLTEDGFEKSPEELRAMFEAKKVDLTKPLIATCRKGVTACHIALAAYLCGKPDVAIYDGSWFEWFHRAPPETWVSQGKGGKA</sequence>
<dbReference type="InterPro" id="IPR000859">
    <property type="entry name" value="CUB_dom"/>
</dbReference>
<dbReference type="CDD" id="cd01445">
    <property type="entry name" value="TST_Repeats"/>
    <property type="match status" value="1"/>
</dbReference>
<dbReference type="InterPro" id="IPR001314">
    <property type="entry name" value="Peptidase_S1A"/>
</dbReference>
<evidence type="ECO:0000256" key="15">
    <source>
        <dbReference type="ARBA" id="ARBA00062382"/>
    </source>
</evidence>
<dbReference type="InterPro" id="IPR000082">
    <property type="entry name" value="SEA_dom"/>
</dbReference>
<comment type="caution">
    <text evidence="16">Lacks conserved residue(s) required for the propagation of feature annotation.</text>
</comment>
<feature type="disulfide bond" evidence="16">
    <location>
        <begin position="573"/>
        <end position="585"/>
    </location>
</feature>
<dbReference type="PANTHER" id="PTHR24252:SF20">
    <property type="entry name" value="LOW QUALITY PROTEIN: TRANSMEMBRANE PROTEASE SERINE 6"/>
    <property type="match status" value="1"/>
</dbReference>
<dbReference type="PRINTS" id="PR00722">
    <property type="entry name" value="CHYMOTRYPSIN"/>
</dbReference>
<evidence type="ECO:0000256" key="17">
    <source>
        <dbReference type="RuleBase" id="RU000507"/>
    </source>
</evidence>